<accession>H1L1L1</accession>
<dbReference type="PROSITE" id="PS51449">
    <property type="entry name" value="MTTASE_N"/>
    <property type="match status" value="1"/>
</dbReference>
<dbReference type="GO" id="GO:0046872">
    <property type="term" value="F:metal ion binding"/>
    <property type="evidence" value="ECO:0007669"/>
    <property type="project" value="UniProtKB-KW"/>
</dbReference>
<keyword evidence="6" id="KW-0411">Iron-sulfur</keyword>
<dbReference type="EMBL" id="AGJL01000085">
    <property type="protein sequence ID" value="EHP83635.1"/>
    <property type="molecule type" value="Genomic_DNA"/>
</dbReference>
<dbReference type="Gene3D" id="3.40.50.12160">
    <property type="entry name" value="Methylthiotransferase, N-terminal domain"/>
    <property type="match status" value="1"/>
</dbReference>
<keyword evidence="2" id="KW-0808">Transferase</keyword>
<keyword evidence="5" id="KW-0408">Iron</keyword>
<comment type="caution">
    <text evidence="8">The sequence shown here is derived from an EMBL/GenBank/DDBJ whole genome shotgun (WGS) entry which is preliminary data.</text>
</comment>
<dbReference type="InterPro" id="IPR013848">
    <property type="entry name" value="Methylthiotransferase_N"/>
</dbReference>
<evidence type="ECO:0000256" key="2">
    <source>
        <dbReference type="ARBA" id="ARBA00022679"/>
    </source>
</evidence>
<evidence type="ECO:0000256" key="1">
    <source>
        <dbReference type="ARBA" id="ARBA00022485"/>
    </source>
</evidence>
<dbReference type="GO" id="GO:0035598">
    <property type="term" value="F:tRNA (N(6)-L-threonylcarbamoyladenosine(37)-C(2))-methylthiotransferase activity"/>
    <property type="evidence" value="ECO:0007669"/>
    <property type="project" value="TreeGrafter"/>
</dbReference>
<evidence type="ECO:0000259" key="7">
    <source>
        <dbReference type="PROSITE" id="PS51449"/>
    </source>
</evidence>
<keyword evidence="4" id="KW-0479">Metal-binding</keyword>
<evidence type="ECO:0000313" key="8">
    <source>
        <dbReference type="EMBL" id="EHP83635.1"/>
    </source>
</evidence>
<dbReference type="FunFam" id="3.40.50.12160:FF:000003">
    <property type="entry name" value="CDK5 regulatory subunit-associated protein 1"/>
    <property type="match status" value="1"/>
</dbReference>
<keyword evidence="1" id="KW-0004">4Fe-4S</keyword>
<dbReference type="AlphaFoldDB" id="H1L1L1"/>
<keyword evidence="9" id="KW-1185">Reference proteome</keyword>
<dbReference type="GO" id="GO:0051539">
    <property type="term" value="F:4 iron, 4 sulfur cluster binding"/>
    <property type="evidence" value="ECO:0007669"/>
    <property type="project" value="UniProtKB-KW"/>
</dbReference>
<dbReference type="STRING" id="647171.MetfoDRAFT_1935"/>
<dbReference type="PANTHER" id="PTHR11918">
    <property type="entry name" value="RADICAL SAM PROTEINS"/>
    <property type="match status" value="1"/>
</dbReference>
<reference evidence="8 9" key="1">
    <citation type="submission" date="2011-09" db="EMBL/GenBank/DDBJ databases">
        <title>The draft genome of Methanotorris formicicus Mc-S-70.</title>
        <authorList>
            <consortium name="US DOE Joint Genome Institute (JGI-PGF)"/>
            <person name="Lucas S."/>
            <person name="Han J."/>
            <person name="Lapidus A."/>
            <person name="Cheng J.-F."/>
            <person name="Goodwin L."/>
            <person name="Pitluck S."/>
            <person name="Peters L."/>
            <person name="Land M.L."/>
            <person name="Hauser L."/>
            <person name="Sieprawska-Lupa M."/>
            <person name="Takai K."/>
            <person name="Miyazaki J."/>
            <person name="Whitman W."/>
            <person name="Woyke T.J."/>
        </authorList>
    </citation>
    <scope>NUCLEOTIDE SEQUENCE [LARGE SCALE GENOMIC DNA]</scope>
    <source>
        <strain evidence="8 9">Mc-S-70</strain>
    </source>
</reference>
<dbReference type="Proteomes" id="UP000003706">
    <property type="component" value="Unassembled WGS sequence"/>
</dbReference>
<dbReference type="Pfam" id="PF00919">
    <property type="entry name" value="UPF0004"/>
    <property type="match status" value="1"/>
</dbReference>
<protein>
    <recommendedName>
        <fullName evidence="7">MTTase N-terminal domain-containing protein</fullName>
    </recommendedName>
</protein>
<evidence type="ECO:0000256" key="4">
    <source>
        <dbReference type="ARBA" id="ARBA00022723"/>
    </source>
</evidence>
<evidence type="ECO:0000256" key="3">
    <source>
        <dbReference type="ARBA" id="ARBA00022691"/>
    </source>
</evidence>
<feature type="domain" description="MTTase N-terminal" evidence="7">
    <location>
        <begin position="1"/>
        <end position="107"/>
    </location>
</feature>
<evidence type="ECO:0000256" key="5">
    <source>
        <dbReference type="ARBA" id="ARBA00023004"/>
    </source>
</evidence>
<organism evidence="8 9">
    <name type="scientific">Methanotorris formicicus Mc-S-70</name>
    <dbReference type="NCBI Taxonomy" id="647171"/>
    <lineage>
        <taxon>Archaea</taxon>
        <taxon>Methanobacteriati</taxon>
        <taxon>Methanobacteriota</taxon>
        <taxon>Methanomada group</taxon>
        <taxon>Methanococci</taxon>
        <taxon>Methanococcales</taxon>
        <taxon>Methanocaldococcaceae</taxon>
        <taxon>Methanotorris</taxon>
    </lineage>
</organism>
<name>H1L1L1_9EURY</name>
<dbReference type="PANTHER" id="PTHR11918:SF45">
    <property type="entry name" value="THREONYLCARBAMOYLADENOSINE TRNA METHYLTHIOTRANSFERASE"/>
    <property type="match status" value="1"/>
</dbReference>
<proteinExistence type="predicted"/>
<evidence type="ECO:0000256" key="6">
    <source>
        <dbReference type="ARBA" id="ARBA00023014"/>
    </source>
</evidence>
<gene>
    <name evidence="8" type="ORF">MetfoDRAFT_1935</name>
</gene>
<dbReference type="PATRIC" id="fig|647171.4.peg.1862"/>
<keyword evidence="3" id="KW-0949">S-adenosyl-L-methionine</keyword>
<evidence type="ECO:0000313" key="9">
    <source>
        <dbReference type="Proteomes" id="UP000003706"/>
    </source>
</evidence>
<dbReference type="InterPro" id="IPR038135">
    <property type="entry name" value="Methylthiotransferase_N_sf"/>
</dbReference>
<sequence length="125" mass="14452">MRVYVEGYGCVLNTADTEIIKNSLKEHGFELVNSLDEADIVIINTCVVRLETENRMIYRINELKNLGKDVVVAGCLPKALKNKVNGFFHIYPREAHRAGEILRDYIEKNKRTIYAEELIKHFIKN</sequence>